<keyword evidence="2" id="KW-1185">Reference proteome</keyword>
<evidence type="ECO:0000313" key="1">
    <source>
        <dbReference type="EMBL" id="RKT70168.1"/>
    </source>
</evidence>
<dbReference type="NCBIfam" id="NF047838">
    <property type="entry name" value="SCO4402_fam"/>
    <property type="match status" value="1"/>
</dbReference>
<reference evidence="1 2" key="1">
    <citation type="submission" date="2018-10" db="EMBL/GenBank/DDBJ databases">
        <title>Sequencing the genomes of 1000 actinobacteria strains.</title>
        <authorList>
            <person name="Klenk H.-P."/>
        </authorList>
    </citation>
    <scope>NUCLEOTIDE SEQUENCE [LARGE SCALE GENOMIC DNA]</scope>
    <source>
        <strain evidence="1 2">DSM 43911</strain>
    </source>
</reference>
<organism evidence="1 2">
    <name type="scientific">Saccharothrix variisporea</name>
    <dbReference type="NCBI Taxonomy" id="543527"/>
    <lineage>
        <taxon>Bacteria</taxon>
        <taxon>Bacillati</taxon>
        <taxon>Actinomycetota</taxon>
        <taxon>Actinomycetes</taxon>
        <taxon>Pseudonocardiales</taxon>
        <taxon>Pseudonocardiaceae</taxon>
        <taxon>Saccharothrix</taxon>
    </lineage>
</organism>
<proteinExistence type="predicted"/>
<dbReference type="RefSeq" id="WP_121222354.1">
    <property type="nucleotide sequence ID" value="NZ_JBIUBA010000022.1"/>
</dbReference>
<dbReference type="InterPro" id="IPR057705">
    <property type="entry name" value="DUF7945"/>
</dbReference>
<dbReference type="Pfam" id="PF25656">
    <property type="entry name" value="DUF7945"/>
    <property type="match status" value="1"/>
</dbReference>
<dbReference type="OrthoDB" id="4242038at2"/>
<evidence type="ECO:0000313" key="2">
    <source>
        <dbReference type="Proteomes" id="UP000272729"/>
    </source>
</evidence>
<dbReference type="AlphaFoldDB" id="A0A495XF43"/>
<comment type="caution">
    <text evidence="1">The sequence shown here is derived from an EMBL/GenBank/DDBJ whole genome shotgun (WGS) entry which is preliminary data.</text>
</comment>
<name>A0A495XF43_9PSEU</name>
<sequence length="128" mass="14314">MPRKAEDLEAPWIRDELAAWLAKLGDQAWQEENWTQPPAAAAEYTTLDDALNFFDDYAVLDDPPAHLGWFLLAEEEAKTIENFRDALDRAISTQPRSDADLIHSEVWAPVVAAARRALAALGRNRDAA</sequence>
<accession>A0A495XF43</accession>
<dbReference type="EMBL" id="RBXR01000001">
    <property type="protein sequence ID" value="RKT70168.1"/>
    <property type="molecule type" value="Genomic_DNA"/>
</dbReference>
<dbReference type="Proteomes" id="UP000272729">
    <property type="component" value="Unassembled WGS sequence"/>
</dbReference>
<protein>
    <submittedName>
        <fullName evidence="1">Uncharacterized protein</fullName>
    </submittedName>
</protein>
<gene>
    <name evidence="1" type="ORF">DFJ66_3415</name>
</gene>